<dbReference type="Proteomes" id="UP000230423">
    <property type="component" value="Unassembled WGS sequence"/>
</dbReference>
<sequence>MSKFQSSERRRYFAFLWSGHRRLWRNMDANTVFDSESAVFWR</sequence>
<keyword evidence="2" id="KW-1185">Reference proteome</keyword>
<reference evidence="1 2" key="1">
    <citation type="submission" date="2015-09" db="EMBL/GenBank/DDBJ databases">
        <title>Draft genome of the parasitic nematode Teladorsagia circumcincta isolate WARC Sus (inbred).</title>
        <authorList>
            <person name="Mitreva M."/>
        </authorList>
    </citation>
    <scope>NUCLEOTIDE SEQUENCE [LARGE SCALE GENOMIC DNA]</scope>
    <source>
        <strain evidence="1 2">S</strain>
    </source>
</reference>
<proteinExistence type="predicted"/>
<evidence type="ECO:0000313" key="1">
    <source>
        <dbReference type="EMBL" id="PIO73171.1"/>
    </source>
</evidence>
<dbReference type="EMBL" id="KZ345504">
    <property type="protein sequence ID" value="PIO73171.1"/>
    <property type="molecule type" value="Genomic_DNA"/>
</dbReference>
<accession>A0A2G9USC1</accession>
<name>A0A2G9USC1_TELCI</name>
<dbReference type="AlphaFoldDB" id="A0A2G9USC1"/>
<organism evidence="1 2">
    <name type="scientific">Teladorsagia circumcincta</name>
    <name type="common">Brown stomach worm</name>
    <name type="synonym">Ostertagia circumcincta</name>
    <dbReference type="NCBI Taxonomy" id="45464"/>
    <lineage>
        <taxon>Eukaryota</taxon>
        <taxon>Metazoa</taxon>
        <taxon>Ecdysozoa</taxon>
        <taxon>Nematoda</taxon>
        <taxon>Chromadorea</taxon>
        <taxon>Rhabditida</taxon>
        <taxon>Rhabditina</taxon>
        <taxon>Rhabditomorpha</taxon>
        <taxon>Strongyloidea</taxon>
        <taxon>Trichostrongylidae</taxon>
        <taxon>Teladorsagia</taxon>
    </lineage>
</organism>
<gene>
    <name evidence="1" type="ORF">TELCIR_04868</name>
</gene>
<evidence type="ECO:0000313" key="2">
    <source>
        <dbReference type="Proteomes" id="UP000230423"/>
    </source>
</evidence>
<protein>
    <submittedName>
        <fullName evidence="1">Uncharacterized protein</fullName>
    </submittedName>
</protein>